<sequence length="371" mass="42398">MTELNKIKQDHRRFKQIVRGKIKRNLRKYMSQGELTGKQGKDVVKVPIPRIDIPRFRYGDKNTGGVGQGEGEPGDVIGQGDQAPGQGGEAGSEEGEHGIEVDVPLDELAEIMGEELELPNIEPRGKKRIETIREKYSGLRRTGPESLRHFKETYKEALKRQMALGDYDPDNPVILPTKEDVRYRSWKVTELPESNAVILYMMDVSGSMGDEQKEIVRIESFWIDTWLRSQYKGIESRYIIHDATAKEVDRHTFFHTRESGGTMISSAYKLCMKILEKDYPAEEWNVYPFHFSDGDNWSVDDTAECMKILNEGVLPRANMFCYGQVESPYGSGQFIKDLDEHFEGTERVTLSEIKNRDAIYDSIKEFLGKGL</sequence>
<dbReference type="EMBL" id="CP041186">
    <property type="protein sequence ID" value="QDG49906.1"/>
    <property type="molecule type" value="Genomic_DNA"/>
</dbReference>
<dbReference type="InterPro" id="IPR006698">
    <property type="entry name" value="UPF0229"/>
</dbReference>
<proteinExistence type="predicted"/>
<keyword evidence="3" id="KW-1185">Reference proteome</keyword>
<dbReference type="NCBIfam" id="NF003711">
    <property type="entry name" value="PRK05325.2-3"/>
    <property type="match status" value="1"/>
</dbReference>
<dbReference type="OrthoDB" id="9788289at2"/>
<gene>
    <name evidence="2" type="ORF">FIV42_03855</name>
</gene>
<evidence type="ECO:0000313" key="2">
    <source>
        <dbReference type="EMBL" id="QDG49906.1"/>
    </source>
</evidence>
<name>A0A4Y6PNL8_PERCE</name>
<dbReference type="Pfam" id="PF04285">
    <property type="entry name" value="DUF444"/>
    <property type="match status" value="2"/>
</dbReference>
<accession>A0A5B8Y137</accession>
<dbReference type="RefSeq" id="WP_141196403.1">
    <property type="nucleotide sequence ID" value="NZ_CP041186.1"/>
</dbReference>
<organism evidence="2 3">
    <name type="scientific">Persicimonas caeni</name>
    <dbReference type="NCBI Taxonomy" id="2292766"/>
    <lineage>
        <taxon>Bacteria</taxon>
        <taxon>Deltaproteobacteria</taxon>
        <taxon>Bradymonadales</taxon>
        <taxon>Bradymonadaceae</taxon>
        <taxon>Persicimonas</taxon>
    </lineage>
</organism>
<dbReference type="Proteomes" id="UP000315995">
    <property type="component" value="Chromosome"/>
</dbReference>
<reference evidence="2 3" key="1">
    <citation type="submission" date="2019-06" db="EMBL/GenBank/DDBJ databases">
        <title>Persicimonas caeni gen. nov., sp. nov., a predatory bacterium isolated from solar saltern.</title>
        <authorList>
            <person name="Wang S."/>
        </authorList>
    </citation>
    <scope>NUCLEOTIDE SEQUENCE [LARGE SCALE GENOMIC DNA]</scope>
    <source>
        <strain evidence="2 3">YN101</strain>
    </source>
</reference>
<feature type="compositionally biased region" description="Gly residues" evidence="1">
    <location>
        <begin position="62"/>
        <end position="71"/>
    </location>
</feature>
<dbReference type="PANTHER" id="PTHR30510:SF2">
    <property type="entry name" value="UPF0229 PROTEIN YEAH"/>
    <property type="match status" value="1"/>
</dbReference>
<protein>
    <submittedName>
        <fullName evidence="2">DUF444 family protein</fullName>
    </submittedName>
</protein>
<dbReference type="PANTHER" id="PTHR30510">
    <property type="entry name" value="UPF0229 PROTEIN YEAH"/>
    <property type="match status" value="1"/>
</dbReference>
<dbReference type="AlphaFoldDB" id="A0A4Y6PNL8"/>
<evidence type="ECO:0000313" key="3">
    <source>
        <dbReference type="Proteomes" id="UP000315995"/>
    </source>
</evidence>
<evidence type="ECO:0000256" key="1">
    <source>
        <dbReference type="SAM" id="MobiDB-lite"/>
    </source>
</evidence>
<accession>A0A4Y6PNL8</accession>
<feature type="region of interest" description="Disordered" evidence="1">
    <location>
        <begin position="55"/>
        <end position="96"/>
    </location>
</feature>